<dbReference type="Proteomes" id="UP000828390">
    <property type="component" value="Unassembled WGS sequence"/>
</dbReference>
<accession>A0A9D4GQ31</accession>
<proteinExistence type="predicted"/>
<dbReference type="AlphaFoldDB" id="A0A9D4GQ31"/>
<evidence type="ECO:0000313" key="2">
    <source>
        <dbReference type="EMBL" id="KAH3819688.1"/>
    </source>
</evidence>
<dbReference type="EMBL" id="JAIWYP010000005">
    <property type="protein sequence ID" value="KAH3819688.1"/>
    <property type="molecule type" value="Genomic_DNA"/>
</dbReference>
<sequence>MKENIHPYQRRPNHHSNDHPYQQRQREPNIDEYSYRYPHQIYHTPKRERCQINDYWAPDVQARCSPISPAPNYGPNHRGTPHAVWFGNETQYSASQAYPLPMIGNTYGDVSADVIDTQFPENNIKEECHIQPLCFRTSSNETIRSRSSTADDMGFGNGTTVNDLFNFFTQNSGMLPTAMGQIQTSQTGTLGVENDLIESLVPELLTFPALTGTGNDHTLEDWCV</sequence>
<evidence type="ECO:0000256" key="1">
    <source>
        <dbReference type="SAM" id="MobiDB-lite"/>
    </source>
</evidence>
<gene>
    <name evidence="2" type="ORF">DPMN_121431</name>
</gene>
<keyword evidence="3" id="KW-1185">Reference proteome</keyword>
<reference evidence="2" key="1">
    <citation type="journal article" date="2019" name="bioRxiv">
        <title>The Genome of the Zebra Mussel, Dreissena polymorpha: A Resource for Invasive Species Research.</title>
        <authorList>
            <person name="McCartney M.A."/>
            <person name="Auch B."/>
            <person name="Kono T."/>
            <person name="Mallez S."/>
            <person name="Zhang Y."/>
            <person name="Obille A."/>
            <person name="Becker A."/>
            <person name="Abrahante J.E."/>
            <person name="Garbe J."/>
            <person name="Badalamenti J.P."/>
            <person name="Herman A."/>
            <person name="Mangelson H."/>
            <person name="Liachko I."/>
            <person name="Sullivan S."/>
            <person name="Sone E.D."/>
            <person name="Koren S."/>
            <person name="Silverstein K.A.T."/>
            <person name="Beckman K.B."/>
            <person name="Gohl D.M."/>
        </authorList>
    </citation>
    <scope>NUCLEOTIDE SEQUENCE</scope>
    <source>
        <strain evidence="2">Duluth1</strain>
        <tissue evidence="2">Whole animal</tissue>
    </source>
</reference>
<feature type="region of interest" description="Disordered" evidence="1">
    <location>
        <begin position="1"/>
        <end position="24"/>
    </location>
</feature>
<comment type="caution">
    <text evidence="2">The sequence shown here is derived from an EMBL/GenBank/DDBJ whole genome shotgun (WGS) entry which is preliminary data.</text>
</comment>
<organism evidence="2 3">
    <name type="scientific">Dreissena polymorpha</name>
    <name type="common">Zebra mussel</name>
    <name type="synonym">Mytilus polymorpha</name>
    <dbReference type="NCBI Taxonomy" id="45954"/>
    <lineage>
        <taxon>Eukaryota</taxon>
        <taxon>Metazoa</taxon>
        <taxon>Spiralia</taxon>
        <taxon>Lophotrochozoa</taxon>
        <taxon>Mollusca</taxon>
        <taxon>Bivalvia</taxon>
        <taxon>Autobranchia</taxon>
        <taxon>Heteroconchia</taxon>
        <taxon>Euheterodonta</taxon>
        <taxon>Imparidentia</taxon>
        <taxon>Neoheterodontei</taxon>
        <taxon>Myida</taxon>
        <taxon>Dreissenoidea</taxon>
        <taxon>Dreissenidae</taxon>
        <taxon>Dreissena</taxon>
    </lineage>
</organism>
<reference evidence="2" key="2">
    <citation type="submission" date="2020-11" db="EMBL/GenBank/DDBJ databases">
        <authorList>
            <person name="McCartney M.A."/>
            <person name="Auch B."/>
            <person name="Kono T."/>
            <person name="Mallez S."/>
            <person name="Becker A."/>
            <person name="Gohl D.M."/>
            <person name="Silverstein K.A.T."/>
            <person name="Koren S."/>
            <person name="Bechman K.B."/>
            <person name="Herman A."/>
            <person name="Abrahante J.E."/>
            <person name="Garbe J."/>
        </authorList>
    </citation>
    <scope>NUCLEOTIDE SEQUENCE</scope>
    <source>
        <strain evidence="2">Duluth1</strain>
        <tissue evidence="2">Whole animal</tissue>
    </source>
</reference>
<name>A0A9D4GQ31_DREPO</name>
<evidence type="ECO:0000313" key="3">
    <source>
        <dbReference type="Proteomes" id="UP000828390"/>
    </source>
</evidence>
<protein>
    <submittedName>
        <fullName evidence="2">Uncharacterized protein</fullName>
    </submittedName>
</protein>